<organism evidence="10 11">
    <name type="scientific">Siphonobacter aquaeclarae</name>
    <dbReference type="NCBI Taxonomy" id="563176"/>
    <lineage>
        <taxon>Bacteria</taxon>
        <taxon>Pseudomonadati</taxon>
        <taxon>Bacteroidota</taxon>
        <taxon>Cytophagia</taxon>
        <taxon>Cytophagales</taxon>
        <taxon>Cytophagaceae</taxon>
        <taxon>Siphonobacter</taxon>
    </lineage>
</organism>
<feature type="transmembrane region" description="Helical" evidence="9">
    <location>
        <begin position="522"/>
        <end position="546"/>
    </location>
</feature>
<dbReference type="GO" id="GO:0012505">
    <property type="term" value="C:endomembrane system"/>
    <property type="evidence" value="ECO:0007669"/>
    <property type="project" value="UniProtKB-SubCell"/>
</dbReference>
<accession>A0A1G9RY83</accession>
<dbReference type="Proteomes" id="UP000198901">
    <property type="component" value="Unassembled WGS sequence"/>
</dbReference>
<evidence type="ECO:0000256" key="3">
    <source>
        <dbReference type="ARBA" id="ARBA00022692"/>
    </source>
</evidence>
<sequence length="721" mass="74183">MTPLLYLVPVLGIVGLIVMFAKAGWVNRQDAGSSDMQEIANAIAAGALAFLKAEWRVLIVFGLAVAVLLAFSGTLVENSDWVIGVAFAIGAFISALAGYIGMNIATKANVRTSQAGRTSLAKALSVSFTGGSVMGIGVASLAVLGLGSLFILFYHLYVGETGNVNGLEMEKALEVLAGFSLGAESIALFARVGGGIYTKAADVGADLVGKVEAGIPEDDPRNPATIADNVGDNVGDVAGMGADLFGSYVATTLATMVLGREIVSTGDNANGIAPIALPMLIAGLGLVFSIISMAFVRVSDDNGSVQKALNIGNWGSIILTAIASFPLVKWLLPSGTMSIRGVEFVSEDVFHSILLGLVVGAIMSAVTEYYTAIGKRPVRSIVQQSSTGHATNIIGGISVGMESTVIPIIVLATGIFLSYKFAGLYGVAIAASGMMATTAMQLAIDAFGPIADNAGGIAEMSHLPEEVRGRTDVLDAVGNTTAATGKGFAIASAALTSLALFAAFCGTAGISSIDIFKADVLAGLFVGAMVPFIFSSLAIAAVGRAAMKMVEEVRRQFREIPGIMEGTAKPEYDKCVAISTQASIREMVAPGLIALLVPVIIGFLFGPEVLGGTLAGVTVSGVLLGIFQNNAGGAWDNAKKSFEKGVDINGTIYYKKSEPHKAAVTGDTVGDPFKDTSGPSMNILIKLMSIVSLVIAPHIAVQKHEASKAPVPPKVVLVAKK</sequence>
<proteinExistence type="inferred from homology"/>
<dbReference type="GO" id="GO:0030955">
    <property type="term" value="F:potassium ion binding"/>
    <property type="evidence" value="ECO:0007669"/>
    <property type="project" value="UniProtKB-UniRule"/>
</dbReference>
<gene>
    <name evidence="9" type="primary">hppA</name>
    <name evidence="10" type="ORF">SAMN04488090_3100</name>
</gene>
<dbReference type="GO" id="GO:0009678">
    <property type="term" value="F:diphosphate hydrolysis-driven proton transmembrane transporter activity"/>
    <property type="evidence" value="ECO:0007669"/>
    <property type="project" value="UniProtKB-UniRule"/>
</dbReference>
<dbReference type="GO" id="GO:0000287">
    <property type="term" value="F:magnesium ion binding"/>
    <property type="evidence" value="ECO:0007669"/>
    <property type="project" value="UniProtKB-UniRule"/>
</dbReference>
<dbReference type="GO" id="GO:0006814">
    <property type="term" value="P:sodium ion transport"/>
    <property type="evidence" value="ECO:0007669"/>
    <property type="project" value="UniProtKB-UniRule"/>
</dbReference>
<keyword evidence="11" id="KW-1185">Reference proteome</keyword>
<dbReference type="AlphaFoldDB" id="A0A1G9RY83"/>
<feature type="transmembrane region" description="Helical" evidence="9">
    <location>
        <begin position="393"/>
        <end position="417"/>
    </location>
</feature>
<keyword evidence="2 9" id="KW-0813">Transport</keyword>
<evidence type="ECO:0000313" key="10">
    <source>
        <dbReference type="EMBL" id="SDM28173.1"/>
    </source>
</evidence>
<feature type="transmembrane region" description="Helical" evidence="9">
    <location>
        <begin position="352"/>
        <end position="372"/>
    </location>
</feature>
<comment type="caution">
    <text evidence="9">Lacks conserved residue(s) required for the propagation of feature annotation.</text>
</comment>
<dbReference type="RefSeq" id="WP_093204032.1">
    <property type="nucleotide sequence ID" value="NZ_FNGS01000005.1"/>
</dbReference>
<reference evidence="10 11" key="1">
    <citation type="submission" date="2016-10" db="EMBL/GenBank/DDBJ databases">
        <authorList>
            <person name="de Groot N.N."/>
        </authorList>
    </citation>
    <scope>NUCLEOTIDE SEQUENCE [LARGE SCALE GENOMIC DNA]</scope>
    <source>
        <strain evidence="10 11">DSM 21668</strain>
    </source>
</reference>
<dbReference type="NCBIfam" id="NF001955">
    <property type="entry name" value="PRK00733.2-4"/>
    <property type="match status" value="1"/>
</dbReference>
<keyword evidence="9" id="KW-1003">Cell membrane</keyword>
<feature type="transmembrane region" description="Helical" evidence="9">
    <location>
        <begin position="587"/>
        <end position="605"/>
    </location>
</feature>
<dbReference type="EMBL" id="FNGS01000005">
    <property type="protein sequence ID" value="SDM28173.1"/>
    <property type="molecule type" value="Genomic_DNA"/>
</dbReference>
<feature type="site" description="Determinant of potassium dependence" evidence="9">
    <location>
        <position position="482"/>
    </location>
</feature>
<comment type="subunit">
    <text evidence="9">Homodimer.</text>
</comment>
<evidence type="ECO:0000256" key="7">
    <source>
        <dbReference type="ARBA" id="ARBA00023065"/>
    </source>
</evidence>
<comment type="activity regulation">
    <text evidence="9">Requires K(+) for maximal activity.</text>
</comment>
<keyword evidence="9" id="KW-0915">Sodium</keyword>
<dbReference type="NCBIfam" id="NF001960">
    <property type="entry name" value="PRK00733.3-5"/>
    <property type="match status" value="1"/>
</dbReference>
<comment type="similarity">
    <text evidence="9">Belongs to the H(+)-translocating pyrophosphatase (TC 3.A.10) family. K(+)-stimulated subfamily.</text>
</comment>
<dbReference type="EC" id="7.2.3.1" evidence="9"/>
<comment type="catalytic activity">
    <reaction evidence="9">
        <text>Na(+)(in) + diphosphate + H2O = Na(+)(out) + 2 phosphate + H(+)</text>
        <dbReference type="Rhea" id="RHEA:57884"/>
        <dbReference type="ChEBI" id="CHEBI:15377"/>
        <dbReference type="ChEBI" id="CHEBI:15378"/>
        <dbReference type="ChEBI" id="CHEBI:29101"/>
        <dbReference type="ChEBI" id="CHEBI:33019"/>
        <dbReference type="ChEBI" id="CHEBI:43474"/>
        <dbReference type="EC" id="7.2.3.1"/>
    </reaction>
</comment>
<dbReference type="OrthoDB" id="9808652at2"/>
<dbReference type="GO" id="GO:0005886">
    <property type="term" value="C:plasma membrane"/>
    <property type="evidence" value="ECO:0007669"/>
    <property type="project" value="UniProtKB-SubCell"/>
</dbReference>
<protein>
    <recommendedName>
        <fullName evidence="9">Putative K(+)-stimulated pyrophosphate-energized sodium pump</fullName>
        <ecNumber evidence="9">7.2.3.1</ecNumber>
    </recommendedName>
    <alternativeName>
        <fullName evidence="9">Membrane-bound sodium-translocating pyrophosphatase</fullName>
    </alternativeName>
    <alternativeName>
        <fullName evidence="9">Pyrophosphate-energized inorganic pyrophosphatase</fullName>
        <shortName evidence="9">Na(+)-PPase</shortName>
    </alternativeName>
</protein>
<keyword evidence="5 9" id="KW-1278">Translocase</keyword>
<evidence type="ECO:0000256" key="4">
    <source>
        <dbReference type="ARBA" id="ARBA00022842"/>
    </source>
</evidence>
<dbReference type="PANTHER" id="PTHR31998">
    <property type="entry name" value="K(+)-INSENSITIVE PYROPHOSPHATE-ENERGIZED PROTON PUMP"/>
    <property type="match status" value="1"/>
</dbReference>
<comment type="function">
    <text evidence="9">Sodium pump that utilizes the energy of pyrophosphate hydrolysis as the driving force for Na(+) movement across the membrane.</text>
</comment>
<dbReference type="PIRSF" id="PIRSF001265">
    <property type="entry name" value="H+-PPase"/>
    <property type="match status" value="1"/>
</dbReference>
<evidence type="ECO:0000256" key="9">
    <source>
        <dbReference type="HAMAP-Rule" id="MF_01129"/>
    </source>
</evidence>
<keyword evidence="3 9" id="KW-0812">Transmembrane</keyword>
<feature type="transmembrane region" description="Helical" evidence="9">
    <location>
        <begin position="81"/>
        <end position="102"/>
    </location>
</feature>
<evidence type="ECO:0000313" key="11">
    <source>
        <dbReference type="Proteomes" id="UP000198901"/>
    </source>
</evidence>
<evidence type="ECO:0000256" key="8">
    <source>
        <dbReference type="ARBA" id="ARBA00023136"/>
    </source>
</evidence>
<comment type="subcellular location">
    <subcellularLocation>
        <location evidence="9">Cell membrane</location>
        <topology evidence="9">Multi-pass membrane protein</topology>
    </subcellularLocation>
    <subcellularLocation>
        <location evidence="1">Endomembrane system</location>
        <topology evidence="1">Multi-pass membrane protein</topology>
    </subcellularLocation>
</comment>
<feature type="transmembrane region" description="Helical" evidence="9">
    <location>
        <begin position="488"/>
        <end position="510"/>
    </location>
</feature>
<dbReference type="NCBIfam" id="TIGR01104">
    <property type="entry name" value="V_PPase"/>
    <property type="match status" value="1"/>
</dbReference>
<feature type="transmembrane region" description="Helical" evidence="9">
    <location>
        <begin position="123"/>
        <end position="156"/>
    </location>
</feature>
<dbReference type="InterPro" id="IPR004131">
    <property type="entry name" value="PPase-energised_H-pump"/>
</dbReference>
<evidence type="ECO:0000256" key="5">
    <source>
        <dbReference type="ARBA" id="ARBA00022967"/>
    </source>
</evidence>
<keyword evidence="4 9" id="KW-0460">Magnesium</keyword>
<dbReference type="Pfam" id="PF03030">
    <property type="entry name" value="H_PPase"/>
    <property type="match status" value="1"/>
</dbReference>
<keyword evidence="6 9" id="KW-1133">Transmembrane helix</keyword>
<feature type="transmembrane region" description="Helical" evidence="9">
    <location>
        <begin position="308"/>
        <end position="332"/>
    </location>
</feature>
<keyword evidence="7 9" id="KW-0406">Ion transport</keyword>
<feature type="transmembrane region" description="Helical" evidence="9">
    <location>
        <begin position="423"/>
        <end position="444"/>
    </location>
</feature>
<evidence type="ECO:0000256" key="6">
    <source>
        <dbReference type="ARBA" id="ARBA00022989"/>
    </source>
</evidence>
<keyword evidence="9" id="KW-0630">Potassium</keyword>
<dbReference type="GO" id="GO:0004427">
    <property type="term" value="F:inorganic diphosphate phosphatase activity"/>
    <property type="evidence" value="ECO:0007669"/>
    <property type="project" value="UniProtKB-UniRule"/>
</dbReference>
<feature type="transmembrane region" description="Helical" evidence="9">
    <location>
        <begin position="57"/>
        <end position="75"/>
    </location>
</feature>
<dbReference type="HAMAP" id="MF_01129">
    <property type="entry name" value="PPase_energized_pump"/>
    <property type="match status" value="1"/>
</dbReference>
<feature type="transmembrane region" description="Helical" evidence="9">
    <location>
        <begin position="275"/>
        <end position="296"/>
    </location>
</feature>
<comment type="cofactor">
    <cofactor evidence="9">
        <name>Mg(2+)</name>
        <dbReference type="ChEBI" id="CHEBI:18420"/>
    </cofactor>
</comment>
<keyword evidence="8 9" id="KW-0472">Membrane</keyword>
<evidence type="ECO:0000256" key="2">
    <source>
        <dbReference type="ARBA" id="ARBA00022448"/>
    </source>
</evidence>
<evidence type="ECO:0000256" key="1">
    <source>
        <dbReference type="ARBA" id="ARBA00004127"/>
    </source>
</evidence>
<feature type="transmembrane region" description="Helical" evidence="9">
    <location>
        <begin position="6"/>
        <end position="26"/>
    </location>
</feature>
<keyword evidence="9" id="KW-0739">Sodium transport</keyword>
<name>A0A1G9RY83_9BACT</name>